<proteinExistence type="predicted"/>
<name>A0A2K6K132_RHIBE</name>
<organism evidence="1 2">
    <name type="scientific">Rhinopithecus bieti</name>
    <name type="common">Black snub-nosed monkey</name>
    <name type="synonym">Pygathrix bieti</name>
    <dbReference type="NCBI Taxonomy" id="61621"/>
    <lineage>
        <taxon>Eukaryota</taxon>
        <taxon>Metazoa</taxon>
        <taxon>Chordata</taxon>
        <taxon>Craniata</taxon>
        <taxon>Vertebrata</taxon>
        <taxon>Euteleostomi</taxon>
        <taxon>Mammalia</taxon>
        <taxon>Eutheria</taxon>
        <taxon>Euarchontoglires</taxon>
        <taxon>Primates</taxon>
        <taxon>Haplorrhini</taxon>
        <taxon>Catarrhini</taxon>
        <taxon>Cercopithecidae</taxon>
        <taxon>Colobinae</taxon>
        <taxon>Rhinopithecus</taxon>
    </lineage>
</organism>
<dbReference type="Ensembl" id="ENSRBIT00000024907.1">
    <property type="protein sequence ID" value="ENSRBIP00000004983.1"/>
    <property type="gene ID" value="ENSRBIG00000022680.1"/>
</dbReference>
<protein>
    <submittedName>
        <fullName evidence="1">Uncharacterized protein</fullName>
    </submittedName>
</protein>
<dbReference type="GeneTree" id="ENSGT00910000148587"/>
<accession>A0A2K6K132</accession>
<keyword evidence="2" id="KW-1185">Reference proteome</keyword>
<reference evidence="1" key="2">
    <citation type="submission" date="2025-08" db="UniProtKB">
        <authorList>
            <consortium name="Ensembl"/>
        </authorList>
    </citation>
    <scope>IDENTIFICATION</scope>
</reference>
<dbReference type="OMA" id="FYNCLRF"/>
<evidence type="ECO:0000313" key="1">
    <source>
        <dbReference type="Ensembl" id="ENSRBIP00000004983.1"/>
    </source>
</evidence>
<reference evidence="1" key="3">
    <citation type="submission" date="2025-09" db="UniProtKB">
        <authorList>
            <consortium name="Ensembl"/>
        </authorList>
    </citation>
    <scope>IDENTIFICATION</scope>
</reference>
<evidence type="ECO:0000313" key="2">
    <source>
        <dbReference type="Proteomes" id="UP000233180"/>
    </source>
</evidence>
<reference evidence="1 2" key="1">
    <citation type="submission" date="2016-06" db="EMBL/GenBank/DDBJ databases">
        <title>Genome of Rhinopithecus bieti.</title>
        <authorList>
            <person name="Wu"/>
            <person name="C.-I. and Zhang"/>
            <person name="Y."/>
        </authorList>
    </citation>
    <scope>NUCLEOTIDE SEQUENCE</scope>
</reference>
<sequence length="85" mass="9860">ILRLSSLRGGRQSDFYNCSRFLPRGNLWSISRGKGNPRELGFTSLLTQKTKIGVWRGSGWKLQRKYLETWTFDLDFCLASCQNQN</sequence>
<dbReference type="AlphaFoldDB" id="A0A2K6K132"/>
<dbReference type="Proteomes" id="UP000233180">
    <property type="component" value="Unassembled WGS sequence"/>
</dbReference>